<gene>
    <name evidence="6" type="ORF">XhyaCFBP1156_05685</name>
</gene>
<reference evidence="7" key="1">
    <citation type="submission" date="2016-08" db="EMBL/GenBank/DDBJ databases">
        <authorList>
            <person name="Merda D."/>
            <person name="Briand M."/>
            <person name="Taghouti G."/>
            <person name="Carrere S."/>
            <person name="Gouzy J."/>
            <person name="Portier P."/>
            <person name="Jacques M.-A."/>
            <person name="Fischer-Le Saux M."/>
        </authorList>
    </citation>
    <scope>NUCLEOTIDE SEQUENCE [LARGE SCALE GENOMIC DNA]</scope>
    <source>
        <strain evidence="7">CFBP1156</strain>
    </source>
</reference>
<keyword evidence="7" id="KW-1185">Reference proteome</keyword>
<dbReference type="GO" id="GO:0043565">
    <property type="term" value="F:sequence-specific DNA binding"/>
    <property type="evidence" value="ECO:0007669"/>
    <property type="project" value="TreeGrafter"/>
</dbReference>
<proteinExistence type="inferred from homology"/>
<sequence length="304" mass="33311">MSRQNINRAFEMEVFVAVVAAEGFTAAAEALGMTASAVSKLIGRMEVRLGVKLMHRTTRKLLLTPEGTAFHERCLRILDDIDCAEHEAARADAPRGRVRINSQVAFGIHYLQPHLREFLECYPNVQLDVVLSDTVVDLLDDRSDVAIRTGPLPDSLLTQRRLGTSGVVVVASPDYLGRVGTPAHPEDLRRHQRLGLSYARHVDAWPFIDRDGVGTAIAPSGQLRMGDGESLRQMALAGLGVARLARYHVGADLAAGRLVPLLEDWNPGDVEDIHAVFVGPGRHMPARVRVLLDFLAEQVAQDLT</sequence>
<dbReference type="FunFam" id="1.10.10.10:FF:000001">
    <property type="entry name" value="LysR family transcriptional regulator"/>
    <property type="match status" value="1"/>
</dbReference>
<dbReference type="Gene3D" id="1.10.10.10">
    <property type="entry name" value="Winged helix-like DNA-binding domain superfamily/Winged helix DNA-binding domain"/>
    <property type="match status" value="1"/>
</dbReference>
<dbReference type="Pfam" id="PF00126">
    <property type="entry name" value="HTH_1"/>
    <property type="match status" value="1"/>
</dbReference>
<dbReference type="InterPro" id="IPR000847">
    <property type="entry name" value="LysR_HTH_N"/>
</dbReference>
<dbReference type="EMBL" id="MDEG01000003">
    <property type="protein sequence ID" value="PPU98868.1"/>
    <property type="molecule type" value="Genomic_DNA"/>
</dbReference>
<dbReference type="SUPFAM" id="SSF53850">
    <property type="entry name" value="Periplasmic binding protein-like II"/>
    <property type="match status" value="1"/>
</dbReference>
<dbReference type="Gene3D" id="3.40.190.290">
    <property type="match status" value="1"/>
</dbReference>
<feature type="domain" description="HTH lysR-type" evidence="5">
    <location>
        <begin position="12"/>
        <end position="64"/>
    </location>
</feature>
<evidence type="ECO:0000313" key="7">
    <source>
        <dbReference type="Proteomes" id="UP000238261"/>
    </source>
</evidence>
<dbReference type="InterPro" id="IPR005119">
    <property type="entry name" value="LysR_subst-bd"/>
</dbReference>
<dbReference type="PROSITE" id="PS50931">
    <property type="entry name" value="HTH_LYSR"/>
    <property type="match status" value="1"/>
</dbReference>
<accession>A0A2S7F0P8</accession>
<keyword evidence="3" id="KW-0238">DNA-binding</keyword>
<dbReference type="GO" id="GO:0003700">
    <property type="term" value="F:DNA-binding transcription factor activity"/>
    <property type="evidence" value="ECO:0007669"/>
    <property type="project" value="InterPro"/>
</dbReference>
<keyword evidence="2" id="KW-0805">Transcription regulation</keyword>
<evidence type="ECO:0000256" key="3">
    <source>
        <dbReference type="ARBA" id="ARBA00023125"/>
    </source>
</evidence>
<keyword evidence="4" id="KW-0804">Transcription</keyword>
<name>A0A2S7F0P8_9XANT</name>
<dbReference type="GO" id="GO:0006351">
    <property type="term" value="P:DNA-templated transcription"/>
    <property type="evidence" value="ECO:0007669"/>
    <property type="project" value="TreeGrafter"/>
</dbReference>
<dbReference type="SUPFAM" id="SSF46785">
    <property type="entry name" value="Winged helix' DNA-binding domain"/>
    <property type="match status" value="1"/>
</dbReference>
<dbReference type="InterPro" id="IPR036388">
    <property type="entry name" value="WH-like_DNA-bd_sf"/>
</dbReference>
<evidence type="ECO:0000313" key="6">
    <source>
        <dbReference type="EMBL" id="PPU98868.1"/>
    </source>
</evidence>
<protein>
    <submittedName>
        <fullName evidence="6">LysR family transcriptional regulator</fullName>
    </submittedName>
</protein>
<dbReference type="AlphaFoldDB" id="A0A2S7F0P8"/>
<evidence type="ECO:0000256" key="4">
    <source>
        <dbReference type="ARBA" id="ARBA00023163"/>
    </source>
</evidence>
<evidence type="ECO:0000256" key="2">
    <source>
        <dbReference type="ARBA" id="ARBA00023015"/>
    </source>
</evidence>
<comment type="similarity">
    <text evidence="1">Belongs to the LysR transcriptional regulatory family.</text>
</comment>
<evidence type="ECO:0000256" key="1">
    <source>
        <dbReference type="ARBA" id="ARBA00009437"/>
    </source>
</evidence>
<dbReference type="InterPro" id="IPR058163">
    <property type="entry name" value="LysR-type_TF_proteobact-type"/>
</dbReference>
<dbReference type="Proteomes" id="UP000238261">
    <property type="component" value="Unassembled WGS sequence"/>
</dbReference>
<dbReference type="PANTHER" id="PTHR30537">
    <property type="entry name" value="HTH-TYPE TRANSCRIPTIONAL REGULATOR"/>
    <property type="match status" value="1"/>
</dbReference>
<dbReference type="RefSeq" id="WP_104558242.1">
    <property type="nucleotide sequence ID" value="NZ_CP043476.1"/>
</dbReference>
<dbReference type="OrthoDB" id="9810065at2"/>
<dbReference type="InterPro" id="IPR036390">
    <property type="entry name" value="WH_DNA-bd_sf"/>
</dbReference>
<dbReference type="Pfam" id="PF03466">
    <property type="entry name" value="LysR_substrate"/>
    <property type="match status" value="1"/>
</dbReference>
<organism evidence="6 7">
    <name type="scientific">Xanthomonas hyacinthi</name>
    <dbReference type="NCBI Taxonomy" id="56455"/>
    <lineage>
        <taxon>Bacteria</taxon>
        <taxon>Pseudomonadati</taxon>
        <taxon>Pseudomonadota</taxon>
        <taxon>Gammaproteobacteria</taxon>
        <taxon>Lysobacterales</taxon>
        <taxon>Lysobacteraceae</taxon>
        <taxon>Xanthomonas</taxon>
    </lineage>
</organism>
<comment type="caution">
    <text evidence="6">The sequence shown here is derived from an EMBL/GenBank/DDBJ whole genome shotgun (WGS) entry which is preliminary data.</text>
</comment>
<dbReference type="PANTHER" id="PTHR30537:SF71">
    <property type="entry name" value="TRANSCRIPTIONAL REGULATORY PROTEIN"/>
    <property type="match status" value="1"/>
</dbReference>
<evidence type="ECO:0000259" key="5">
    <source>
        <dbReference type="PROSITE" id="PS50931"/>
    </source>
</evidence>